<keyword evidence="4" id="KW-0496">Mitochondrion</keyword>
<dbReference type="Proteomes" id="UP000050795">
    <property type="component" value="Unassembled WGS sequence"/>
</dbReference>
<accession>A0AA85K7A1</accession>
<keyword evidence="4" id="KW-1000">Mitochondrion outer membrane</keyword>
<name>A0AA85K7A1_TRIRE</name>
<reference evidence="6" key="1">
    <citation type="submission" date="2022-06" db="EMBL/GenBank/DDBJ databases">
        <authorList>
            <person name="Berger JAMES D."/>
            <person name="Berger JAMES D."/>
        </authorList>
    </citation>
    <scope>NUCLEOTIDE SEQUENCE [LARGE SCALE GENOMIC DNA]</scope>
</reference>
<evidence type="ECO:0000256" key="3">
    <source>
        <dbReference type="ARBA" id="ARBA00022452"/>
    </source>
</evidence>
<comment type="similarity">
    <text evidence="2">Belongs to the eukaryotic mitochondrial porin family.</text>
</comment>
<dbReference type="GO" id="GO:0046930">
    <property type="term" value="C:pore complex"/>
    <property type="evidence" value="ECO:0007669"/>
    <property type="project" value="UniProtKB-KW"/>
</dbReference>
<dbReference type="PANTHER" id="PTHR11743">
    <property type="entry name" value="VOLTAGE-DEPENDENT ANION-SELECTIVE CHANNEL"/>
    <property type="match status" value="1"/>
</dbReference>
<proteinExistence type="inferred from homology"/>
<evidence type="ECO:0008006" key="8">
    <source>
        <dbReference type="Google" id="ProtNLM"/>
    </source>
</evidence>
<keyword evidence="5" id="KW-0813">Transport</keyword>
<keyword evidence="3" id="KW-0812">Transmembrane</keyword>
<evidence type="ECO:0000256" key="4">
    <source>
        <dbReference type="ARBA" id="ARBA00022787"/>
    </source>
</evidence>
<keyword evidence="5" id="KW-0626">Porin</keyword>
<dbReference type="PANTHER" id="PTHR11743:SF70">
    <property type="entry name" value="GH26960P-RELATED"/>
    <property type="match status" value="1"/>
</dbReference>
<evidence type="ECO:0000313" key="6">
    <source>
        <dbReference type="Proteomes" id="UP000050795"/>
    </source>
</evidence>
<dbReference type="InterPro" id="IPR023614">
    <property type="entry name" value="Porin_dom_sf"/>
</dbReference>
<dbReference type="InterPro" id="IPR027246">
    <property type="entry name" value="Porin_Euk/Tom40"/>
</dbReference>
<keyword evidence="5" id="KW-0406">Ion transport</keyword>
<dbReference type="InterPro" id="IPR001925">
    <property type="entry name" value="Porin_Euk"/>
</dbReference>
<dbReference type="WBParaSite" id="TREG1_82310.1">
    <property type="protein sequence ID" value="TREG1_82310.1"/>
    <property type="gene ID" value="TREG1_82310"/>
</dbReference>
<comment type="subcellular location">
    <subcellularLocation>
        <location evidence="1">Mitochondrion outer membrane</location>
    </subcellularLocation>
</comment>
<sequence>MVAGFGDLGKSARDVFDKNFTFGLLNFEFKTKTENDVSVTCGGKHDTTAGRVSGFVESKLKTAPGISIKTKVDSKWILTSELEVEKKLHENLSHNIITTMEPDSGAKSLVLKNKFKHEHFNANLDMNFKSKYPLLTGSLVVPVPHYPAFCLGAQAVFDSQKNEISKQTFALNFKQSDLQVHCAVTGKSDVDLSVFQKCKDMKLGFRVGWRPETRETSFGAAVRYRTNPTGKVKLRIDQNCLVGLAYKLKLNSDASVALCTQFDGKNLESGSQKYGIMFKFGS</sequence>
<evidence type="ECO:0000256" key="1">
    <source>
        <dbReference type="ARBA" id="ARBA00004294"/>
    </source>
</evidence>
<protein>
    <recommendedName>
        <fullName evidence="8">Voltage-dependent anion-selective channel protein 2</fullName>
    </recommendedName>
</protein>
<dbReference type="CDD" id="cd07306">
    <property type="entry name" value="Porin3_VDAC"/>
    <property type="match status" value="1"/>
</dbReference>
<organism evidence="6 7">
    <name type="scientific">Trichobilharzia regenti</name>
    <name type="common">Nasal bird schistosome</name>
    <dbReference type="NCBI Taxonomy" id="157069"/>
    <lineage>
        <taxon>Eukaryota</taxon>
        <taxon>Metazoa</taxon>
        <taxon>Spiralia</taxon>
        <taxon>Lophotrochozoa</taxon>
        <taxon>Platyhelminthes</taxon>
        <taxon>Trematoda</taxon>
        <taxon>Digenea</taxon>
        <taxon>Strigeidida</taxon>
        <taxon>Schistosomatoidea</taxon>
        <taxon>Schistosomatidae</taxon>
        <taxon>Trichobilharzia</taxon>
    </lineage>
</organism>
<dbReference type="GO" id="GO:0008308">
    <property type="term" value="F:voltage-gated monoatomic anion channel activity"/>
    <property type="evidence" value="ECO:0007669"/>
    <property type="project" value="InterPro"/>
</dbReference>
<dbReference type="Gene3D" id="2.40.160.10">
    <property type="entry name" value="Porin"/>
    <property type="match status" value="1"/>
</dbReference>
<dbReference type="GO" id="GO:0005741">
    <property type="term" value="C:mitochondrial outer membrane"/>
    <property type="evidence" value="ECO:0007669"/>
    <property type="project" value="UniProtKB-SubCell"/>
</dbReference>
<dbReference type="Pfam" id="PF01459">
    <property type="entry name" value="Porin_3"/>
    <property type="match status" value="1"/>
</dbReference>
<evidence type="ECO:0000256" key="5">
    <source>
        <dbReference type="ARBA" id="ARBA00023114"/>
    </source>
</evidence>
<keyword evidence="6" id="KW-1185">Reference proteome</keyword>
<dbReference type="GO" id="GO:0015288">
    <property type="term" value="F:porin activity"/>
    <property type="evidence" value="ECO:0007669"/>
    <property type="project" value="UniProtKB-KW"/>
</dbReference>
<evidence type="ECO:0000256" key="2">
    <source>
        <dbReference type="ARBA" id="ARBA00007780"/>
    </source>
</evidence>
<reference evidence="7" key="2">
    <citation type="submission" date="2023-11" db="UniProtKB">
        <authorList>
            <consortium name="WormBaseParasite"/>
        </authorList>
    </citation>
    <scope>IDENTIFICATION</scope>
</reference>
<keyword evidence="3" id="KW-1134">Transmembrane beta strand</keyword>
<dbReference type="AlphaFoldDB" id="A0AA85K7A1"/>
<evidence type="ECO:0000313" key="7">
    <source>
        <dbReference type="WBParaSite" id="TREG1_82310.1"/>
    </source>
</evidence>
<keyword evidence="3" id="KW-0472">Membrane</keyword>